<sequence>MHDDGKERVLVDVGSGIGRKKVDRCDNSDQKLKCQRARKREIVFSAWAAVRMCEVRPRGGSAEPGKSSSKSQAPIHLACRAKTSFIVNEKVHKQIEPLVNKGNLAMHPLIQEAALTEMIRDYTVPTEDLEFSQRCQIKVRNGITYDLKSFSSGGRDKERKMRRVGGRVVEVQQGWMIEEWENAQRVL</sequence>
<accession>A0A9P6JHZ8</accession>
<organism evidence="1 2">
    <name type="scientific">Crepidotus variabilis</name>
    <dbReference type="NCBI Taxonomy" id="179855"/>
    <lineage>
        <taxon>Eukaryota</taxon>
        <taxon>Fungi</taxon>
        <taxon>Dikarya</taxon>
        <taxon>Basidiomycota</taxon>
        <taxon>Agaricomycotina</taxon>
        <taxon>Agaricomycetes</taxon>
        <taxon>Agaricomycetidae</taxon>
        <taxon>Agaricales</taxon>
        <taxon>Agaricineae</taxon>
        <taxon>Crepidotaceae</taxon>
        <taxon>Crepidotus</taxon>
    </lineage>
</organism>
<dbReference type="EMBL" id="MU157994">
    <property type="protein sequence ID" value="KAF9521733.1"/>
    <property type="molecule type" value="Genomic_DNA"/>
</dbReference>
<evidence type="ECO:0000313" key="2">
    <source>
        <dbReference type="Proteomes" id="UP000807306"/>
    </source>
</evidence>
<comment type="caution">
    <text evidence="1">The sequence shown here is derived from an EMBL/GenBank/DDBJ whole genome shotgun (WGS) entry which is preliminary data.</text>
</comment>
<reference evidence="1" key="1">
    <citation type="submission" date="2020-11" db="EMBL/GenBank/DDBJ databases">
        <authorList>
            <consortium name="DOE Joint Genome Institute"/>
            <person name="Ahrendt S."/>
            <person name="Riley R."/>
            <person name="Andreopoulos W."/>
            <person name="Labutti K."/>
            <person name="Pangilinan J."/>
            <person name="Ruiz-Duenas F.J."/>
            <person name="Barrasa J.M."/>
            <person name="Sanchez-Garcia M."/>
            <person name="Camarero S."/>
            <person name="Miyauchi S."/>
            <person name="Serrano A."/>
            <person name="Linde D."/>
            <person name="Babiker R."/>
            <person name="Drula E."/>
            <person name="Ayuso-Fernandez I."/>
            <person name="Pacheco R."/>
            <person name="Padilla G."/>
            <person name="Ferreira P."/>
            <person name="Barriuso J."/>
            <person name="Kellner H."/>
            <person name="Castanera R."/>
            <person name="Alfaro M."/>
            <person name="Ramirez L."/>
            <person name="Pisabarro A.G."/>
            <person name="Kuo A."/>
            <person name="Tritt A."/>
            <person name="Lipzen A."/>
            <person name="He G."/>
            <person name="Yan M."/>
            <person name="Ng V."/>
            <person name="Cullen D."/>
            <person name="Martin F."/>
            <person name="Rosso M.-N."/>
            <person name="Henrissat B."/>
            <person name="Hibbett D."/>
            <person name="Martinez A.T."/>
            <person name="Grigoriev I.V."/>
        </authorList>
    </citation>
    <scope>NUCLEOTIDE SEQUENCE</scope>
    <source>
        <strain evidence="1">CBS 506.95</strain>
    </source>
</reference>
<evidence type="ECO:0000313" key="1">
    <source>
        <dbReference type="EMBL" id="KAF9521733.1"/>
    </source>
</evidence>
<dbReference type="AlphaFoldDB" id="A0A9P6JHZ8"/>
<proteinExistence type="predicted"/>
<protein>
    <submittedName>
        <fullName evidence="1">Uncharacterized protein</fullName>
    </submittedName>
</protein>
<gene>
    <name evidence="1" type="ORF">CPB83DRAFT_841029</name>
</gene>
<keyword evidence="2" id="KW-1185">Reference proteome</keyword>
<dbReference type="Proteomes" id="UP000807306">
    <property type="component" value="Unassembled WGS sequence"/>
</dbReference>
<name>A0A9P6JHZ8_9AGAR</name>